<proteinExistence type="predicted"/>
<keyword evidence="2 4" id="KW-0012">Acyltransferase</keyword>
<keyword evidence="5" id="KW-1185">Reference proteome</keyword>
<dbReference type="InterPro" id="IPR050832">
    <property type="entry name" value="Bact_Acetyltransf"/>
</dbReference>
<dbReference type="Proteomes" id="UP001596455">
    <property type="component" value="Unassembled WGS sequence"/>
</dbReference>
<dbReference type="SUPFAM" id="SSF55729">
    <property type="entry name" value="Acyl-CoA N-acyltransferases (Nat)"/>
    <property type="match status" value="1"/>
</dbReference>
<keyword evidence="1 4" id="KW-0808">Transferase</keyword>
<name>A0ABW2Q5A5_9MICO</name>
<comment type="caution">
    <text evidence="4">The sequence shown here is derived from an EMBL/GenBank/DDBJ whole genome shotgun (WGS) entry which is preliminary data.</text>
</comment>
<evidence type="ECO:0000259" key="3">
    <source>
        <dbReference type="PROSITE" id="PS51186"/>
    </source>
</evidence>
<dbReference type="Gene3D" id="3.40.630.30">
    <property type="match status" value="1"/>
</dbReference>
<dbReference type="GO" id="GO:0016746">
    <property type="term" value="F:acyltransferase activity"/>
    <property type="evidence" value="ECO:0007669"/>
    <property type="project" value="UniProtKB-KW"/>
</dbReference>
<dbReference type="InterPro" id="IPR000182">
    <property type="entry name" value="GNAT_dom"/>
</dbReference>
<dbReference type="RefSeq" id="WP_382392301.1">
    <property type="nucleotide sequence ID" value="NZ_JBHTCQ010000001.1"/>
</dbReference>
<dbReference type="EC" id="2.3.-.-" evidence="4"/>
<sequence length="150" mass="15836">MTDPVLRPARSGEGPLLSALALRSKGHWGYSAAFLESVRLELTVHEDRLEGVTVAEVDGQVAGFSRLTQDGERAELHALFVDPPWIGTGVGGALLTAALRQARARGVREVGLDADPGAEPFYARFGAVTVGTSPSGSIPGRTLPRMVFSL</sequence>
<dbReference type="InterPro" id="IPR016181">
    <property type="entry name" value="Acyl_CoA_acyltransferase"/>
</dbReference>
<evidence type="ECO:0000256" key="2">
    <source>
        <dbReference type="ARBA" id="ARBA00023315"/>
    </source>
</evidence>
<accession>A0ABW2Q5A5</accession>
<gene>
    <name evidence="4" type="ORF">ACFQQL_06120</name>
</gene>
<dbReference type="PANTHER" id="PTHR43877">
    <property type="entry name" value="AMINOALKYLPHOSPHONATE N-ACETYLTRANSFERASE-RELATED-RELATED"/>
    <property type="match status" value="1"/>
</dbReference>
<evidence type="ECO:0000256" key="1">
    <source>
        <dbReference type="ARBA" id="ARBA00022679"/>
    </source>
</evidence>
<feature type="domain" description="N-acetyltransferase" evidence="3">
    <location>
        <begin position="4"/>
        <end position="150"/>
    </location>
</feature>
<protein>
    <submittedName>
        <fullName evidence="4">GNAT family N-acetyltransferase</fullName>
        <ecNumber evidence="4">2.3.-.-</ecNumber>
    </submittedName>
</protein>
<dbReference type="PROSITE" id="PS51186">
    <property type="entry name" value="GNAT"/>
    <property type="match status" value="1"/>
</dbReference>
<organism evidence="4 5">
    <name type="scientific">Georgenia alba</name>
    <dbReference type="NCBI Taxonomy" id="2233858"/>
    <lineage>
        <taxon>Bacteria</taxon>
        <taxon>Bacillati</taxon>
        <taxon>Actinomycetota</taxon>
        <taxon>Actinomycetes</taxon>
        <taxon>Micrococcales</taxon>
        <taxon>Bogoriellaceae</taxon>
        <taxon>Georgenia</taxon>
    </lineage>
</organism>
<dbReference type="Pfam" id="PF00583">
    <property type="entry name" value="Acetyltransf_1"/>
    <property type="match status" value="1"/>
</dbReference>
<dbReference type="CDD" id="cd04301">
    <property type="entry name" value="NAT_SF"/>
    <property type="match status" value="1"/>
</dbReference>
<dbReference type="EMBL" id="JBHTCQ010000001">
    <property type="protein sequence ID" value="MFC7404679.1"/>
    <property type="molecule type" value="Genomic_DNA"/>
</dbReference>
<evidence type="ECO:0000313" key="5">
    <source>
        <dbReference type="Proteomes" id="UP001596455"/>
    </source>
</evidence>
<reference evidence="5" key="1">
    <citation type="journal article" date="2019" name="Int. J. Syst. Evol. Microbiol.">
        <title>The Global Catalogue of Microorganisms (GCM) 10K type strain sequencing project: providing services to taxonomists for standard genome sequencing and annotation.</title>
        <authorList>
            <consortium name="The Broad Institute Genomics Platform"/>
            <consortium name="The Broad Institute Genome Sequencing Center for Infectious Disease"/>
            <person name="Wu L."/>
            <person name="Ma J."/>
        </authorList>
    </citation>
    <scope>NUCLEOTIDE SEQUENCE [LARGE SCALE GENOMIC DNA]</scope>
    <source>
        <strain evidence="5">JCM 1490</strain>
    </source>
</reference>
<evidence type="ECO:0000313" key="4">
    <source>
        <dbReference type="EMBL" id="MFC7404679.1"/>
    </source>
</evidence>